<dbReference type="SMART" id="SM00418">
    <property type="entry name" value="HTH_ARSR"/>
    <property type="match status" value="1"/>
</dbReference>
<keyword evidence="1" id="KW-0059">Arsenical resistance</keyword>
<dbReference type="PROSITE" id="PS50987">
    <property type="entry name" value="HTH_ARSR_2"/>
    <property type="match status" value="1"/>
</dbReference>
<dbReference type="PANTHER" id="PTHR33154:SF18">
    <property type="entry name" value="ARSENICAL RESISTANCE OPERON REPRESSOR"/>
    <property type="match status" value="1"/>
</dbReference>
<evidence type="ECO:0000313" key="7">
    <source>
        <dbReference type="Proteomes" id="UP001595926"/>
    </source>
</evidence>
<dbReference type="RefSeq" id="WP_119330528.1">
    <property type="nucleotide sequence ID" value="NZ_JBHSJH010000001.1"/>
</dbReference>
<evidence type="ECO:0000256" key="2">
    <source>
        <dbReference type="ARBA" id="ARBA00023015"/>
    </source>
</evidence>
<proteinExistence type="predicted"/>
<dbReference type="InterPro" id="IPR001845">
    <property type="entry name" value="HTH_ArsR_DNA-bd_dom"/>
</dbReference>
<keyword evidence="3" id="KW-0238">DNA-binding</keyword>
<name>A0ABV9T9D3_9GAMM</name>
<comment type="caution">
    <text evidence="6">The sequence shown here is derived from an EMBL/GenBank/DDBJ whole genome shotgun (WGS) entry which is preliminary data.</text>
</comment>
<dbReference type="InterPro" id="IPR051081">
    <property type="entry name" value="HTH_MetalResp_TranReg"/>
</dbReference>
<keyword evidence="7" id="KW-1185">Reference proteome</keyword>
<dbReference type="CDD" id="cd00090">
    <property type="entry name" value="HTH_ARSR"/>
    <property type="match status" value="1"/>
</dbReference>
<dbReference type="SUPFAM" id="SSF46785">
    <property type="entry name" value="Winged helix' DNA-binding domain"/>
    <property type="match status" value="1"/>
</dbReference>
<dbReference type="PANTHER" id="PTHR33154">
    <property type="entry name" value="TRANSCRIPTIONAL REGULATOR, ARSR FAMILY"/>
    <property type="match status" value="1"/>
</dbReference>
<evidence type="ECO:0000256" key="4">
    <source>
        <dbReference type="ARBA" id="ARBA00023163"/>
    </source>
</evidence>
<dbReference type="Proteomes" id="UP001595926">
    <property type="component" value="Unassembled WGS sequence"/>
</dbReference>
<sequence length="104" mass="12056">MEKIFKALGDRTRLDILLLISLNPDICLCHLENCFELSNSNLSRHLKELEQSGLVTSYKKTKWKHYQLSDIGNELAELIIKIDDKNSLLEQIKNKSKLINICQE</sequence>
<evidence type="ECO:0000313" key="6">
    <source>
        <dbReference type="EMBL" id="MFC4891739.1"/>
    </source>
</evidence>
<evidence type="ECO:0000259" key="5">
    <source>
        <dbReference type="PROSITE" id="PS50987"/>
    </source>
</evidence>
<dbReference type="PRINTS" id="PR00778">
    <property type="entry name" value="HTHARSR"/>
</dbReference>
<dbReference type="NCBIfam" id="NF033788">
    <property type="entry name" value="HTH_metalloreg"/>
    <property type="match status" value="1"/>
</dbReference>
<dbReference type="Pfam" id="PF01022">
    <property type="entry name" value="HTH_5"/>
    <property type="match status" value="1"/>
</dbReference>
<keyword evidence="2" id="KW-0805">Transcription regulation</keyword>
<reference evidence="7" key="1">
    <citation type="journal article" date="2019" name="Int. J. Syst. Evol. Microbiol.">
        <title>The Global Catalogue of Microorganisms (GCM) 10K type strain sequencing project: providing services to taxonomists for standard genome sequencing and annotation.</title>
        <authorList>
            <consortium name="The Broad Institute Genomics Platform"/>
            <consortium name="The Broad Institute Genome Sequencing Center for Infectious Disease"/>
            <person name="Wu L."/>
            <person name="Ma J."/>
        </authorList>
    </citation>
    <scope>NUCLEOTIDE SEQUENCE [LARGE SCALE GENOMIC DNA]</scope>
    <source>
        <strain evidence="7">CGMCC 1.13718</strain>
    </source>
</reference>
<evidence type="ECO:0000256" key="3">
    <source>
        <dbReference type="ARBA" id="ARBA00023125"/>
    </source>
</evidence>
<dbReference type="InterPro" id="IPR036388">
    <property type="entry name" value="WH-like_DNA-bd_sf"/>
</dbReference>
<keyword evidence="4" id="KW-0804">Transcription</keyword>
<dbReference type="InterPro" id="IPR011991">
    <property type="entry name" value="ArsR-like_HTH"/>
</dbReference>
<evidence type="ECO:0000256" key="1">
    <source>
        <dbReference type="ARBA" id="ARBA00022849"/>
    </source>
</evidence>
<dbReference type="Gene3D" id="1.10.10.10">
    <property type="entry name" value="Winged helix-like DNA-binding domain superfamily/Winged helix DNA-binding domain"/>
    <property type="match status" value="1"/>
</dbReference>
<accession>A0ABV9T9D3</accession>
<organism evidence="6 7">
    <name type="scientific">Pseudofrancisella aestuarii</name>
    <dbReference type="NCBI Taxonomy" id="2670347"/>
    <lineage>
        <taxon>Bacteria</taxon>
        <taxon>Pseudomonadati</taxon>
        <taxon>Pseudomonadota</taxon>
        <taxon>Gammaproteobacteria</taxon>
        <taxon>Thiotrichales</taxon>
        <taxon>Francisellaceae</taxon>
        <taxon>Pseudofrancisella</taxon>
    </lineage>
</organism>
<protein>
    <submittedName>
        <fullName evidence="6">ArsR/SmtB family transcription factor</fullName>
    </submittedName>
</protein>
<dbReference type="InterPro" id="IPR036390">
    <property type="entry name" value="WH_DNA-bd_sf"/>
</dbReference>
<feature type="domain" description="HTH arsR-type" evidence="5">
    <location>
        <begin position="1"/>
        <end position="90"/>
    </location>
</feature>
<dbReference type="EMBL" id="JBHSJH010000001">
    <property type="protein sequence ID" value="MFC4891739.1"/>
    <property type="molecule type" value="Genomic_DNA"/>
</dbReference>
<gene>
    <name evidence="6" type="ORF">ACFPDQ_01580</name>
</gene>